<dbReference type="PANTHER" id="PTHR13343">
    <property type="entry name" value="CREG1 PROTEIN"/>
    <property type="match status" value="1"/>
</dbReference>
<sequence>MISFLEVNFINDCTSIKYYSQNSKQFIMNHMKYLLITIILSVIIYACAARTYHPHSFSFDDKAVVDYSKNEPDLDNSITNDYVTSVNDDIPPPHTEYAKMARYLVHRSDWTSMGTNSLQFPGFPMVNIISIADSPRNEKSTGNVYFYLTDLDFTGQDLAKDNKMTMMLTQDQDMSCRKSNTDSMEPTCARIMLTGSIQKLEPNDKEYVFALNSMVSRHPASKKWVVTHKFYLCKLMIQNIVVLDYYGGPHYVTISDYYNANYDSNMDHVKLIDDGKSTTYKRKTIKTENFEGDDFGEGSDDKTVFIRIHKEIDIIRKRN</sequence>
<dbReference type="AlphaFoldDB" id="A0A336MS35"/>
<gene>
    <name evidence="4" type="primary">CSON003278</name>
</gene>
<dbReference type="Gene3D" id="2.30.110.10">
    <property type="entry name" value="Electron Transport, Fmn-binding Protein, Chain A"/>
    <property type="match status" value="1"/>
</dbReference>
<organism evidence="4">
    <name type="scientific">Culicoides sonorensis</name>
    <name type="common">Biting midge</name>
    <dbReference type="NCBI Taxonomy" id="179676"/>
    <lineage>
        <taxon>Eukaryota</taxon>
        <taxon>Metazoa</taxon>
        <taxon>Ecdysozoa</taxon>
        <taxon>Arthropoda</taxon>
        <taxon>Hexapoda</taxon>
        <taxon>Insecta</taxon>
        <taxon>Pterygota</taxon>
        <taxon>Neoptera</taxon>
        <taxon>Endopterygota</taxon>
        <taxon>Diptera</taxon>
        <taxon>Nematocera</taxon>
        <taxon>Chironomoidea</taxon>
        <taxon>Ceratopogonidae</taxon>
        <taxon>Ceratopogoninae</taxon>
        <taxon>Culicoides</taxon>
        <taxon>Monoculicoides</taxon>
    </lineage>
</organism>
<keyword evidence="1" id="KW-0472">Membrane</keyword>
<dbReference type="Pfam" id="PF13883">
    <property type="entry name" value="CREG_beta-barrel"/>
    <property type="match status" value="1"/>
</dbReference>
<keyword evidence="1" id="KW-0812">Transmembrane</keyword>
<evidence type="ECO:0000313" key="4">
    <source>
        <dbReference type="EMBL" id="SSX31087.1"/>
    </source>
</evidence>
<feature type="transmembrane region" description="Helical" evidence="1">
    <location>
        <begin position="33"/>
        <end position="52"/>
    </location>
</feature>
<evidence type="ECO:0000256" key="1">
    <source>
        <dbReference type="SAM" id="Phobius"/>
    </source>
</evidence>
<evidence type="ECO:0000313" key="3">
    <source>
        <dbReference type="EMBL" id="SSX11520.1"/>
    </source>
</evidence>
<dbReference type="GO" id="GO:0005737">
    <property type="term" value="C:cytoplasm"/>
    <property type="evidence" value="ECO:0007669"/>
    <property type="project" value="UniProtKB-ARBA"/>
</dbReference>
<dbReference type="InterPro" id="IPR055343">
    <property type="entry name" value="CREG_beta-barrel"/>
</dbReference>
<dbReference type="InterPro" id="IPR012349">
    <property type="entry name" value="Split_barrel_FMN-bd"/>
</dbReference>
<name>A0A336MS35_CULSO</name>
<accession>A0A336MS35</accession>
<dbReference type="SUPFAM" id="SSF50475">
    <property type="entry name" value="FMN-binding split barrel"/>
    <property type="match status" value="1"/>
</dbReference>
<keyword evidence="1" id="KW-1133">Transmembrane helix</keyword>
<reference evidence="4" key="2">
    <citation type="submission" date="2018-07" db="EMBL/GenBank/DDBJ databases">
        <authorList>
            <person name="Quirk P.G."/>
            <person name="Krulwich T.A."/>
        </authorList>
    </citation>
    <scope>NUCLEOTIDE SEQUENCE</scope>
</reference>
<dbReference type="EMBL" id="UFQT01001591">
    <property type="protein sequence ID" value="SSX31087.1"/>
    <property type="molecule type" value="Genomic_DNA"/>
</dbReference>
<dbReference type="PANTHER" id="PTHR13343:SF17">
    <property type="entry name" value="CELLULAR REPRESSOR OF E1A-STIMULATED GENES, ISOFORM A"/>
    <property type="match status" value="1"/>
</dbReference>
<dbReference type="VEuPathDB" id="VectorBase:CSON003278"/>
<proteinExistence type="predicted"/>
<dbReference type="EMBL" id="UFQS01001591">
    <property type="protein sequence ID" value="SSX11520.1"/>
    <property type="molecule type" value="Genomic_DNA"/>
</dbReference>
<dbReference type="GO" id="GO:0005615">
    <property type="term" value="C:extracellular space"/>
    <property type="evidence" value="ECO:0007669"/>
    <property type="project" value="TreeGrafter"/>
</dbReference>
<evidence type="ECO:0000259" key="2">
    <source>
        <dbReference type="Pfam" id="PF13883"/>
    </source>
</evidence>
<feature type="domain" description="CREG-like beta-barrel" evidence="2">
    <location>
        <begin position="92"/>
        <end position="259"/>
    </location>
</feature>
<protein>
    <submittedName>
        <fullName evidence="4">CSON003278 protein</fullName>
    </submittedName>
</protein>
<reference evidence="3" key="1">
    <citation type="submission" date="2018-04" db="EMBL/GenBank/DDBJ databases">
        <authorList>
            <person name="Go L.Y."/>
            <person name="Mitchell J.A."/>
        </authorList>
    </citation>
    <scope>NUCLEOTIDE SEQUENCE</scope>
    <source>
        <tissue evidence="3">Whole organism</tissue>
    </source>
</reference>